<name>A0A1J6JY61_NICAT</name>
<sequence>MQKESTAAWVNRTFAENVVATNQSCQEIPSRATEFDAVVKEGVSGEEESSDEEKKEEEQSVNGKANKECRKSDLKGGTSSEVIVDQREATDVNNQENAIAGDQPVQKINSPSPNKVLPPAKPNIGPDILVATVAGTEGVIANVEGEGIGGDHGKNNEGVSANPAINA</sequence>
<dbReference type="AlphaFoldDB" id="A0A1J6JY61"/>
<evidence type="ECO:0000313" key="2">
    <source>
        <dbReference type="EMBL" id="OIT22038.1"/>
    </source>
</evidence>
<feature type="compositionally biased region" description="Polar residues" evidence="1">
    <location>
        <begin position="157"/>
        <end position="167"/>
    </location>
</feature>
<gene>
    <name evidence="2" type="ORF">A4A49_33239</name>
</gene>
<comment type="caution">
    <text evidence="2">The sequence shown here is derived from an EMBL/GenBank/DDBJ whole genome shotgun (WGS) entry which is preliminary data.</text>
</comment>
<protein>
    <submittedName>
        <fullName evidence="2">Uncharacterized protein</fullName>
    </submittedName>
</protein>
<feature type="compositionally biased region" description="Basic and acidic residues" evidence="1">
    <location>
        <begin position="65"/>
        <end position="74"/>
    </location>
</feature>
<proteinExistence type="predicted"/>
<reference evidence="2" key="1">
    <citation type="submission" date="2016-11" db="EMBL/GenBank/DDBJ databases">
        <title>The genome of Nicotiana attenuata.</title>
        <authorList>
            <person name="Xu S."/>
            <person name="Brockmoeller T."/>
            <person name="Gaquerel E."/>
            <person name="Navarro A."/>
            <person name="Kuhl H."/>
            <person name="Gase K."/>
            <person name="Ling Z."/>
            <person name="Zhou W."/>
            <person name="Kreitzer C."/>
            <person name="Stanke M."/>
            <person name="Tang H."/>
            <person name="Lyons E."/>
            <person name="Pandey P."/>
            <person name="Pandey S.P."/>
            <person name="Timmermann B."/>
            <person name="Baldwin I.T."/>
        </authorList>
    </citation>
    <scope>NUCLEOTIDE SEQUENCE [LARGE SCALE GENOMIC DNA]</scope>
    <source>
        <strain evidence="2">UT</strain>
    </source>
</reference>
<dbReference type="Proteomes" id="UP000187609">
    <property type="component" value="Unassembled WGS sequence"/>
</dbReference>
<evidence type="ECO:0000313" key="3">
    <source>
        <dbReference type="Proteomes" id="UP000187609"/>
    </source>
</evidence>
<feature type="region of interest" description="Disordered" evidence="1">
    <location>
        <begin position="145"/>
        <end position="167"/>
    </location>
</feature>
<accession>A0A1J6JY61</accession>
<dbReference type="Gramene" id="OIT22038">
    <property type="protein sequence ID" value="OIT22038"/>
    <property type="gene ID" value="A4A49_33239"/>
</dbReference>
<evidence type="ECO:0000256" key="1">
    <source>
        <dbReference type="SAM" id="MobiDB-lite"/>
    </source>
</evidence>
<feature type="region of interest" description="Disordered" evidence="1">
    <location>
        <begin position="37"/>
        <end position="121"/>
    </location>
</feature>
<keyword evidence="3" id="KW-1185">Reference proteome</keyword>
<dbReference type="EMBL" id="MJEQ01003932">
    <property type="protein sequence ID" value="OIT22038.1"/>
    <property type="molecule type" value="Genomic_DNA"/>
</dbReference>
<organism evidence="2 3">
    <name type="scientific">Nicotiana attenuata</name>
    <name type="common">Coyote tobacco</name>
    <dbReference type="NCBI Taxonomy" id="49451"/>
    <lineage>
        <taxon>Eukaryota</taxon>
        <taxon>Viridiplantae</taxon>
        <taxon>Streptophyta</taxon>
        <taxon>Embryophyta</taxon>
        <taxon>Tracheophyta</taxon>
        <taxon>Spermatophyta</taxon>
        <taxon>Magnoliopsida</taxon>
        <taxon>eudicotyledons</taxon>
        <taxon>Gunneridae</taxon>
        <taxon>Pentapetalae</taxon>
        <taxon>asterids</taxon>
        <taxon>lamiids</taxon>
        <taxon>Solanales</taxon>
        <taxon>Solanaceae</taxon>
        <taxon>Nicotianoideae</taxon>
        <taxon>Nicotianeae</taxon>
        <taxon>Nicotiana</taxon>
    </lineage>
</organism>